<dbReference type="EMBL" id="CM020618">
    <property type="protein sequence ID" value="KAK1860845.1"/>
    <property type="molecule type" value="Genomic_DNA"/>
</dbReference>
<dbReference type="Proteomes" id="UP000798662">
    <property type="component" value="Chromosome 1"/>
</dbReference>
<evidence type="ECO:0000313" key="2">
    <source>
        <dbReference type="Proteomes" id="UP000798662"/>
    </source>
</evidence>
<accession>A0ACC3BSJ4</accession>
<keyword evidence="2" id="KW-1185">Reference proteome</keyword>
<sequence>MLPVKSGSMAATGAAAGAGAAASAAAAASPPPWGWARGRRGIGHPDDNHSSYTDMDGDRRHGRVWMDVGSDRGGGGTEEAAVVAAERMTALPVPLSPPPFRP</sequence>
<name>A0ACC3BSJ4_PYRYE</name>
<proteinExistence type="predicted"/>
<protein>
    <submittedName>
        <fullName evidence="1">Uncharacterized protein</fullName>
    </submittedName>
</protein>
<organism evidence="1 2">
    <name type="scientific">Pyropia yezoensis</name>
    <name type="common">Susabi-nori</name>
    <name type="synonym">Porphyra yezoensis</name>
    <dbReference type="NCBI Taxonomy" id="2788"/>
    <lineage>
        <taxon>Eukaryota</taxon>
        <taxon>Rhodophyta</taxon>
        <taxon>Bangiophyceae</taxon>
        <taxon>Bangiales</taxon>
        <taxon>Bangiaceae</taxon>
        <taxon>Pyropia</taxon>
    </lineage>
</organism>
<comment type="caution">
    <text evidence="1">The sequence shown here is derived from an EMBL/GenBank/DDBJ whole genome shotgun (WGS) entry which is preliminary data.</text>
</comment>
<evidence type="ECO:0000313" key="1">
    <source>
        <dbReference type="EMBL" id="KAK1860845.1"/>
    </source>
</evidence>
<reference evidence="1" key="1">
    <citation type="submission" date="2019-11" db="EMBL/GenBank/DDBJ databases">
        <title>Nori genome reveals adaptations in red seaweeds to the harsh intertidal environment.</title>
        <authorList>
            <person name="Wang D."/>
            <person name="Mao Y."/>
        </authorList>
    </citation>
    <scope>NUCLEOTIDE SEQUENCE</scope>
    <source>
        <tissue evidence="1">Gametophyte</tissue>
    </source>
</reference>
<gene>
    <name evidence="1" type="ORF">I4F81_003431</name>
</gene>